<keyword evidence="4" id="KW-0788">Thiol protease</keyword>
<dbReference type="InterPro" id="IPR051794">
    <property type="entry name" value="PG_Endopeptidase_C40"/>
</dbReference>
<keyword evidence="6" id="KW-0732">Signal</keyword>
<evidence type="ECO:0000256" key="1">
    <source>
        <dbReference type="ARBA" id="ARBA00007074"/>
    </source>
</evidence>
<dbReference type="Gene3D" id="1.10.101.10">
    <property type="entry name" value="PGBD-like superfamily/PGBD"/>
    <property type="match status" value="1"/>
</dbReference>
<dbReference type="PROSITE" id="PS51935">
    <property type="entry name" value="NLPC_P60"/>
    <property type="match status" value="1"/>
</dbReference>
<evidence type="ECO:0000256" key="5">
    <source>
        <dbReference type="SAM" id="MobiDB-lite"/>
    </source>
</evidence>
<protein>
    <recommendedName>
        <fullName evidence="7">NlpC/P60 domain-containing protein</fullName>
    </recommendedName>
</protein>
<dbReference type="InterPro" id="IPR000064">
    <property type="entry name" value="NLP_P60_dom"/>
</dbReference>
<feature type="compositionally biased region" description="Low complexity" evidence="5">
    <location>
        <begin position="72"/>
        <end position="83"/>
    </location>
</feature>
<dbReference type="Pfam" id="PF01471">
    <property type="entry name" value="PG_binding_1"/>
    <property type="match status" value="1"/>
</dbReference>
<evidence type="ECO:0000256" key="4">
    <source>
        <dbReference type="ARBA" id="ARBA00022807"/>
    </source>
</evidence>
<dbReference type="InterPro" id="IPR038765">
    <property type="entry name" value="Papain-like_cys_pep_sf"/>
</dbReference>
<feature type="region of interest" description="Disordered" evidence="5">
    <location>
        <begin position="41"/>
        <end position="121"/>
    </location>
</feature>
<dbReference type="Pfam" id="PF00877">
    <property type="entry name" value="NLPC_P60"/>
    <property type="match status" value="1"/>
</dbReference>
<dbReference type="SUPFAM" id="SSF54001">
    <property type="entry name" value="Cysteine proteinases"/>
    <property type="match status" value="1"/>
</dbReference>
<dbReference type="Pfam" id="PF03217">
    <property type="entry name" value="SlpA"/>
    <property type="match status" value="1"/>
</dbReference>
<feature type="compositionally biased region" description="Low complexity" evidence="5">
    <location>
        <begin position="91"/>
        <end position="112"/>
    </location>
</feature>
<proteinExistence type="inferred from homology"/>
<dbReference type="InterPro" id="IPR036366">
    <property type="entry name" value="PGBDSf"/>
</dbReference>
<accession>A0A210PD22</accession>
<dbReference type="AlphaFoldDB" id="A0A210PD22"/>
<feature type="compositionally biased region" description="Low complexity" evidence="5">
    <location>
        <begin position="44"/>
        <end position="61"/>
    </location>
</feature>
<dbReference type="SUPFAM" id="SSF47090">
    <property type="entry name" value="PGBD-like"/>
    <property type="match status" value="1"/>
</dbReference>
<dbReference type="RefSeq" id="WP_056968027.1">
    <property type="nucleotide sequence ID" value="NZ_LNUB01000004.1"/>
</dbReference>
<dbReference type="InterPro" id="IPR002477">
    <property type="entry name" value="Peptidoglycan-bd-like"/>
</dbReference>
<feature type="domain" description="NlpC/P60" evidence="7">
    <location>
        <begin position="363"/>
        <end position="500"/>
    </location>
</feature>
<keyword evidence="3" id="KW-0378">Hydrolase</keyword>
<organism evidence="8 9">
    <name type="scientific">Companilactobacillus kimchii</name>
    <dbReference type="NCBI Taxonomy" id="2801452"/>
    <lineage>
        <taxon>Bacteria</taxon>
        <taxon>Bacillati</taxon>
        <taxon>Bacillota</taxon>
        <taxon>Bacilli</taxon>
        <taxon>Lactobacillales</taxon>
        <taxon>Lactobacillaceae</taxon>
        <taxon>Companilactobacillus</taxon>
    </lineage>
</organism>
<name>A0A210PD22_9LACO</name>
<evidence type="ECO:0000313" key="9">
    <source>
        <dbReference type="Proteomes" id="UP000196649"/>
    </source>
</evidence>
<evidence type="ECO:0000256" key="3">
    <source>
        <dbReference type="ARBA" id="ARBA00022801"/>
    </source>
</evidence>
<dbReference type="GO" id="GO:0006508">
    <property type="term" value="P:proteolysis"/>
    <property type="evidence" value="ECO:0007669"/>
    <property type="project" value="UniProtKB-KW"/>
</dbReference>
<feature type="chain" id="PRO_5031250882" description="NlpC/P60 domain-containing protein" evidence="6">
    <location>
        <begin position="28"/>
        <end position="500"/>
    </location>
</feature>
<gene>
    <name evidence="8" type="ORF">LKACC12383_00244</name>
</gene>
<evidence type="ECO:0000259" key="7">
    <source>
        <dbReference type="PROSITE" id="PS51935"/>
    </source>
</evidence>
<dbReference type="InterPro" id="IPR036365">
    <property type="entry name" value="PGBD-like_sf"/>
</dbReference>
<evidence type="ECO:0000256" key="2">
    <source>
        <dbReference type="ARBA" id="ARBA00022670"/>
    </source>
</evidence>
<dbReference type="Proteomes" id="UP000196649">
    <property type="component" value="Unassembled WGS sequence"/>
</dbReference>
<dbReference type="PANTHER" id="PTHR47359">
    <property type="entry name" value="PEPTIDOGLYCAN DL-ENDOPEPTIDASE CWLO"/>
    <property type="match status" value="1"/>
</dbReference>
<dbReference type="Gene3D" id="3.90.1720.10">
    <property type="entry name" value="endopeptidase domain like (from Nostoc punctiforme)"/>
    <property type="match status" value="1"/>
</dbReference>
<comment type="caution">
    <text evidence="8">The sequence shown here is derived from an EMBL/GenBank/DDBJ whole genome shotgun (WGS) entry which is preliminary data.</text>
</comment>
<evidence type="ECO:0000256" key="6">
    <source>
        <dbReference type="SAM" id="SignalP"/>
    </source>
</evidence>
<feature type="signal peptide" evidence="6">
    <location>
        <begin position="1"/>
        <end position="27"/>
    </location>
</feature>
<sequence>MNKKFQFAFACGVALAAVTLSQQSVKADTITDNADQTTEQVTKSQAVSQSQTTDQTQNQEQVSDDTQVQTKQNDQQVTQTEQTTNDDDDAQTQNVAAQQTTQDTSAQVTTQANSTTSNITPLKGIVDTKGFTQLYTQDGTAISNRVLGGNTAWLTDQKLVYNGQTFYRVATNEYANADNVVLTYGHQKSGVVRVKSWGAASYSRNEAGFYKNGQANYAANSVWKYNRTDNANGRTYYQIGNDIWLNSDDSAVGAAYQNPSGWLQIQNSQIKPSGGSVGYDLYNGVEGVKVWLVRRYFGYSNAHTIYDGSVASSVRSLQSRKGLPVTGIVNLVTWKAMGYSEADWYGIDSYVAPLQTNITSTRSQHIEAMINQANKYLGKTWISGAGSMPAYGVDCSGLVTQALYASGIDSAPISNIQHAQPGHEWNSRDYWADSRIPHINFNDRQRGDLIFFTDPSTRIIWHVGILLNRDTMIESWPYAVQVHSIYGNRGNIAGVKRVFA</sequence>
<dbReference type="PANTHER" id="PTHR47359:SF3">
    <property type="entry name" value="NLP_P60 DOMAIN-CONTAINING PROTEIN-RELATED"/>
    <property type="match status" value="1"/>
</dbReference>
<reference evidence="8 9" key="1">
    <citation type="submission" date="2017-03" db="EMBL/GenBank/DDBJ databases">
        <title>Genome sequence of Lactobacillus kimchii KACC 12383.</title>
        <authorList>
            <person name="Chun J."/>
        </authorList>
    </citation>
    <scope>NUCLEOTIDE SEQUENCE [LARGE SCALE GENOMIC DNA]</scope>
    <source>
        <strain evidence="8 9">KACC 12383</strain>
    </source>
</reference>
<evidence type="ECO:0000313" key="8">
    <source>
        <dbReference type="EMBL" id="OWF34331.1"/>
    </source>
</evidence>
<keyword evidence="2" id="KW-0645">Protease</keyword>
<comment type="similarity">
    <text evidence="1">Belongs to the peptidase C40 family.</text>
</comment>
<dbReference type="GO" id="GO:0008234">
    <property type="term" value="F:cysteine-type peptidase activity"/>
    <property type="evidence" value="ECO:0007669"/>
    <property type="project" value="UniProtKB-KW"/>
</dbReference>
<dbReference type="EMBL" id="MXAL01000001">
    <property type="protein sequence ID" value="OWF34331.1"/>
    <property type="molecule type" value="Genomic_DNA"/>
</dbReference>
<dbReference type="InterPro" id="IPR024968">
    <property type="entry name" value="SlpA_C_lactobacillus"/>
</dbReference>